<sequence>MIPASECAAAKLINFYINDASRECIEGRRDYLCQCLLPRMKEGISSMQAWKDKTDDDLELIAIYQKGVDFLTEALKQEVSQ</sequence>
<gene>
    <name evidence="1" type="ORF">CRM76_09040</name>
</gene>
<reference evidence="2" key="1">
    <citation type="submission" date="2017-09" db="EMBL/GenBank/DDBJ databases">
        <title>FDA dAtabase for Regulatory Grade micrObial Sequences (FDA-ARGOS): Supporting development and validation of Infectious Disease Dx tests.</title>
        <authorList>
            <person name="Goldberg B."/>
            <person name="Campos J."/>
            <person name="Tallon L."/>
            <person name="Sadzewicz L."/>
            <person name="Ott S."/>
            <person name="Zhao X."/>
            <person name="Nagaraj S."/>
            <person name="Vavikolanu K."/>
            <person name="Aluvathingal J."/>
            <person name="Nadendla S."/>
            <person name="Geyer C."/>
            <person name="Sichtig H."/>
        </authorList>
    </citation>
    <scope>NUCLEOTIDE SEQUENCE [LARGE SCALE GENOMIC DNA]</scope>
    <source>
        <strain evidence="2">FDAARGOS_370</strain>
    </source>
</reference>
<evidence type="ECO:0000313" key="1">
    <source>
        <dbReference type="EMBL" id="PEH72051.1"/>
    </source>
</evidence>
<dbReference type="AlphaFoldDB" id="A0A2A7U188"/>
<evidence type="ECO:0000313" key="2">
    <source>
        <dbReference type="Proteomes" id="UP000219788"/>
    </source>
</evidence>
<dbReference type="EMBL" id="PDDV01000013">
    <property type="protein sequence ID" value="PEH72051.1"/>
    <property type="molecule type" value="Genomic_DNA"/>
</dbReference>
<dbReference type="RefSeq" id="WP_098142981.1">
    <property type="nucleotide sequence ID" value="NZ_PDDV01000013.1"/>
</dbReference>
<protein>
    <submittedName>
        <fullName evidence="1">Uncharacterized protein</fullName>
    </submittedName>
</protein>
<dbReference type="Proteomes" id="UP000219788">
    <property type="component" value="Unassembled WGS sequence"/>
</dbReference>
<accession>A0A2A7U188</accession>
<organism evidence="1 2">
    <name type="scientific">Edwardsiella tarda</name>
    <dbReference type="NCBI Taxonomy" id="636"/>
    <lineage>
        <taxon>Bacteria</taxon>
        <taxon>Pseudomonadati</taxon>
        <taxon>Pseudomonadota</taxon>
        <taxon>Gammaproteobacteria</taxon>
        <taxon>Enterobacterales</taxon>
        <taxon>Hafniaceae</taxon>
        <taxon>Edwardsiella</taxon>
    </lineage>
</organism>
<proteinExistence type="predicted"/>
<comment type="caution">
    <text evidence="1">The sequence shown here is derived from an EMBL/GenBank/DDBJ whole genome shotgun (WGS) entry which is preliminary data.</text>
</comment>
<dbReference type="OrthoDB" id="6625553at2"/>
<name>A0A2A7U188_EDWTA</name>